<dbReference type="Proteomes" id="UP000828390">
    <property type="component" value="Unassembled WGS sequence"/>
</dbReference>
<accession>A0A9D4RZE3</accession>
<evidence type="ECO:0000256" key="1">
    <source>
        <dbReference type="SAM" id="MobiDB-lite"/>
    </source>
</evidence>
<keyword evidence="3" id="KW-1185">Reference proteome</keyword>
<reference evidence="2" key="2">
    <citation type="submission" date="2020-11" db="EMBL/GenBank/DDBJ databases">
        <authorList>
            <person name="McCartney M.A."/>
            <person name="Auch B."/>
            <person name="Kono T."/>
            <person name="Mallez S."/>
            <person name="Becker A."/>
            <person name="Gohl D.M."/>
            <person name="Silverstein K.A.T."/>
            <person name="Koren S."/>
            <person name="Bechman K.B."/>
            <person name="Herman A."/>
            <person name="Abrahante J.E."/>
            <person name="Garbe J."/>
        </authorList>
    </citation>
    <scope>NUCLEOTIDE SEQUENCE</scope>
    <source>
        <strain evidence="2">Duluth1</strain>
        <tissue evidence="2">Whole animal</tissue>
    </source>
</reference>
<dbReference type="EMBL" id="JAIWYP010000001">
    <property type="protein sequence ID" value="KAH3886784.1"/>
    <property type="molecule type" value="Genomic_DNA"/>
</dbReference>
<sequence>MIVYTPFYYINIRKTAPSPWQPFFSTDREGGREGGERRGGERGGREGERERERRGEERRERELVH</sequence>
<dbReference type="AlphaFoldDB" id="A0A9D4RZE3"/>
<feature type="compositionally biased region" description="Basic and acidic residues" evidence="1">
    <location>
        <begin position="26"/>
        <end position="65"/>
    </location>
</feature>
<name>A0A9D4RZE3_DREPO</name>
<comment type="caution">
    <text evidence="2">The sequence shown here is derived from an EMBL/GenBank/DDBJ whole genome shotgun (WGS) entry which is preliminary data.</text>
</comment>
<protein>
    <submittedName>
        <fullName evidence="2">Uncharacterized protein</fullName>
    </submittedName>
</protein>
<proteinExistence type="predicted"/>
<feature type="region of interest" description="Disordered" evidence="1">
    <location>
        <begin position="15"/>
        <end position="65"/>
    </location>
</feature>
<gene>
    <name evidence="2" type="ORF">DPMN_010797</name>
</gene>
<reference evidence="2" key="1">
    <citation type="journal article" date="2019" name="bioRxiv">
        <title>The Genome of the Zebra Mussel, Dreissena polymorpha: A Resource for Invasive Species Research.</title>
        <authorList>
            <person name="McCartney M.A."/>
            <person name="Auch B."/>
            <person name="Kono T."/>
            <person name="Mallez S."/>
            <person name="Zhang Y."/>
            <person name="Obille A."/>
            <person name="Becker A."/>
            <person name="Abrahante J.E."/>
            <person name="Garbe J."/>
            <person name="Badalamenti J.P."/>
            <person name="Herman A."/>
            <person name="Mangelson H."/>
            <person name="Liachko I."/>
            <person name="Sullivan S."/>
            <person name="Sone E.D."/>
            <person name="Koren S."/>
            <person name="Silverstein K.A.T."/>
            <person name="Beckman K.B."/>
            <person name="Gohl D.M."/>
        </authorList>
    </citation>
    <scope>NUCLEOTIDE SEQUENCE</scope>
    <source>
        <strain evidence="2">Duluth1</strain>
        <tissue evidence="2">Whole animal</tissue>
    </source>
</reference>
<organism evidence="2 3">
    <name type="scientific">Dreissena polymorpha</name>
    <name type="common">Zebra mussel</name>
    <name type="synonym">Mytilus polymorpha</name>
    <dbReference type="NCBI Taxonomy" id="45954"/>
    <lineage>
        <taxon>Eukaryota</taxon>
        <taxon>Metazoa</taxon>
        <taxon>Spiralia</taxon>
        <taxon>Lophotrochozoa</taxon>
        <taxon>Mollusca</taxon>
        <taxon>Bivalvia</taxon>
        <taxon>Autobranchia</taxon>
        <taxon>Heteroconchia</taxon>
        <taxon>Euheterodonta</taxon>
        <taxon>Imparidentia</taxon>
        <taxon>Neoheterodontei</taxon>
        <taxon>Myida</taxon>
        <taxon>Dreissenoidea</taxon>
        <taxon>Dreissenidae</taxon>
        <taxon>Dreissena</taxon>
    </lineage>
</organism>
<evidence type="ECO:0000313" key="2">
    <source>
        <dbReference type="EMBL" id="KAH3886784.1"/>
    </source>
</evidence>
<evidence type="ECO:0000313" key="3">
    <source>
        <dbReference type="Proteomes" id="UP000828390"/>
    </source>
</evidence>